<feature type="compositionally biased region" description="Basic and acidic residues" evidence="1">
    <location>
        <begin position="124"/>
        <end position="136"/>
    </location>
</feature>
<reference evidence="3" key="1">
    <citation type="submission" date="2022-11" db="UniProtKB">
        <authorList>
            <consortium name="WormBaseParasite"/>
        </authorList>
    </citation>
    <scope>IDENTIFICATION</scope>
</reference>
<accession>A0A914HIA2</accession>
<evidence type="ECO:0000256" key="1">
    <source>
        <dbReference type="SAM" id="MobiDB-lite"/>
    </source>
</evidence>
<feature type="compositionally biased region" description="Polar residues" evidence="1">
    <location>
        <begin position="39"/>
        <end position="50"/>
    </location>
</feature>
<evidence type="ECO:0000313" key="3">
    <source>
        <dbReference type="WBParaSite" id="Gr19_v10_g17417.t2"/>
    </source>
</evidence>
<feature type="region of interest" description="Disordered" evidence="1">
    <location>
        <begin position="1"/>
        <end position="439"/>
    </location>
</feature>
<feature type="compositionally biased region" description="Basic and acidic residues" evidence="1">
    <location>
        <begin position="204"/>
        <end position="220"/>
    </location>
</feature>
<feature type="compositionally biased region" description="Polar residues" evidence="1">
    <location>
        <begin position="14"/>
        <end position="28"/>
    </location>
</feature>
<feature type="compositionally biased region" description="Basic and acidic residues" evidence="1">
    <location>
        <begin position="410"/>
        <end position="429"/>
    </location>
</feature>
<feature type="compositionally biased region" description="Basic and acidic residues" evidence="1">
    <location>
        <begin position="1"/>
        <end position="13"/>
    </location>
</feature>
<feature type="compositionally biased region" description="Basic residues" evidence="1">
    <location>
        <begin position="391"/>
        <end position="400"/>
    </location>
</feature>
<organism evidence="2 3">
    <name type="scientific">Globodera rostochiensis</name>
    <name type="common">Golden nematode worm</name>
    <name type="synonym">Heterodera rostochiensis</name>
    <dbReference type="NCBI Taxonomy" id="31243"/>
    <lineage>
        <taxon>Eukaryota</taxon>
        <taxon>Metazoa</taxon>
        <taxon>Ecdysozoa</taxon>
        <taxon>Nematoda</taxon>
        <taxon>Chromadorea</taxon>
        <taxon>Rhabditida</taxon>
        <taxon>Tylenchina</taxon>
        <taxon>Tylenchomorpha</taxon>
        <taxon>Tylenchoidea</taxon>
        <taxon>Heteroderidae</taxon>
        <taxon>Heteroderinae</taxon>
        <taxon>Globodera</taxon>
    </lineage>
</organism>
<protein>
    <submittedName>
        <fullName evidence="3">Uncharacterized protein</fullName>
    </submittedName>
</protein>
<feature type="compositionally biased region" description="Acidic residues" evidence="1">
    <location>
        <begin position="285"/>
        <end position="299"/>
    </location>
</feature>
<feature type="compositionally biased region" description="Basic and acidic residues" evidence="1">
    <location>
        <begin position="69"/>
        <end position="84"/>
    </location>
</feature>
<name>A0A914HIA2_GLORO</name>
<feature type="compositionally biased region" description="Polar residues" evidence="1">
    <location>
        <begin position="430"/>
        <end position="439"/>
    </location>
</feature>
<keyword evidence="2" id="KW-1185">Reference proteome</keyword>
<dbReference type="WBParaSite" id="Gr19_v10_g17417.t2">
    <property type="protein sequence ID" value="Gr19_v10_g17417.t2"/>
    <property type="gene ID" value="Gr19_v10_g17417"/>
</dbReference>
<feature type="compositionally biased region" description="Basic and acidic residues" evidence="1">
    <location>
        <begin position="357"/>
        <end position="367"/>
    </location>
</feature>
<dbReference type="Proteomes" id="UP000887572">
    <property type="component" value="Unplaced"/>
</dbReference>
<sequence>MSSSEAKLEDKSTVETSNNEMKAENNATKGKCIGDVKETATNGEMDTTSGEVHAEAETGNAVGSGSVELLEKPIDFPENKKTEDQQAVVVEIESPEEDSTDQTPTKSIADHDASNRQNSPVGADMKKDSETSEKDQPMPNNSSESSQKTEQEKSSAVQGGLPKWMVQDANAPPSPSPEVDGHKGQQQSSTSPPKARGRGRGRRPMAEKTALKDKNIHASLDESSASQRPRRSTRTRIDYANPDAVTVLAEVDDEEPSGTAKRQKGVRGTKLEQEKVGKRKTAGTSEDEVREEDDDDDLDYGSKIKKKRVGTTSPGKRGRPAGSKSKTLTIVKPVGRPKRGINHHAKESEDDDGEVVYDDRVSEKEQTSDDEFEETKPSPNKVKTPAQAKPPAKKRGRPPGRRQGQQSSTDEGKLVKDDTDEVKIDEESSAKQQTVDVEA</sequence>
<dbReference type="AlphaFoldDB" id="A0A914HIA2"/>
<proteinExistence type="predicted"/>
<evidence type="ECO:0000313" key="2">
    <source>
        <dbReference type="Proteomes" id="UP000887572"/>
    </source>
</evidence>